<feature type="region of interest" description="Disordered" evidence="1">
    <location>
        <begin position="1"/>
        <end position="23"/>
    </location>
</feature>
<reference evidence="2 3" key="1">
    <citation type="journal article" date="2019" name="Int. J. Syst. Evol. Microbiol.">
        <title>The Global Catalogue of Microorganisms (GCM) 10K type strain sequencing project: providing services to taxonomists for standard genome sequencing and annotation.</title>
        <authorList>
            <consortium name="The Broad Institute Genomics Platform"/>
            <consortium name="The Broad Institute Genome Sequencing Center for Infectious Disease"/>
            <person name="Wu L."/>
            <person name="Ma J."/>
        </authorList>
    </citation>
    <scope>NUCLEOTIDE SEQUENCE [LARGE SCALE GENOMIC DNA]</scope>
    <source>
        <strain evidence="2 3">JCM 16014</strain>
    </source>
</reference>
<evidence type="ECO:0000313" key="2">
    <source>
        <dbReference type="EMBL" id="GAA2064280.1"/>
    </source>
</evidence>
<gene>
    <name evidence="2" type="ORF">GCM10009839_89690</name>
</gene>
<protein>
    <submittedName>
        <fullName evidence="2">Uncharacterized protein</fullName>
    </submittedName>
</protein>
<dbReference type="EMBL" id="BAAAQN010000095">
    <property type="protein sequence ID" value="GAA2064280.1"/>
    <property type="molecule type" value="Genomic_DNA"/>
</dbReference>
<name>A0ABN2VJY4_9ACTN</name>
<dbReference type="RefSeq" id="WP_344671877.1">
    <property type="nucleotide sequence ID" value="NZ_BAAAQN010000095.1"/>
</dbReference>
<evidence type="ECO:0000313" key="3">
    <source>
        <dbReference type="Proteomes" id="UP001500751"/>
    </source>
</evidence>
<proteinExistence type="predicted"/>
<accession>A0ABN2VJY4</accession>
<sequence length="45" mass="4693">MLASPERLTAARAAARRAGGSHDWPSVGHRFAGVVRAAALDHELG</sequence>
<comment type="caution">
    <text evidence="2">The sequence shown here is derived from an EMBL/GenBank/DDBJ whole genome shotgun (WGS) entry which is preliminary data.</text>
</comment>
<dbReference type="Proteomes" id="UP001500751">
    <property type="component" value="Unassembled WGS sequence"/>
</dbReference>
<keyword evidence="3" id="KW-1185">Reference proteome</keyword>
<evidence type="ECO:0000256" key="1">
    <source>
        <dbReference type="SAM" id="MobiDB-lite"/>
    </source>
</evidence>
<organism evidence="2 3">
    <name type="scientific">Catenulispora yoronensis</name>
    <dbReference type="NCBI Taxonomy" id="450799"/>
    <lineage>
        <taxon>Bacteria</taxon>
        <taxon>Bacillati</taxon>
        <taxon>Actinomycetota</taxon>
        <taxon>Actinomycetes</taxon>
        <taxon>Catenulisporales</taxon>
        <taxon>Catenulisporaceae</taxon>
        <taxon>Catenulispora</taxon>
    </lineage>
</organism>